<dbReference type="EMBL" id="CABWIK020000015">
    <property type="protein sequence ID" value="CAB3967948.1"/>
    <property type="molecule type" value="Genomic_DNA"/>
</dbReference>
<protein>
    <submittedName>
        <fullName evidence="1">Uncharacterized protein</fullName>
    </submittedName>
</protein>
<proteinExistence type="predicted"/>
<organism evidence="1 2">
    <name type="scientific">Burkholderia cenocepacia</name>
    <dbReference type="NCBI Taxonomy" id="95486"/>
    <lineage>
        <taxon>Bacteria</taxon>
        <taxon>Pseudomonadati</taxon>
        <taxon>Pseudomonadota</taxon>
        <taxon>Betaproteobacteria</taxon>
        <taxon>Burkholderiales</taxon>
        <taxon>Burkholderiaceae</taxon>
        <taxon>Burkholderia</taxon>
        <taxon>Burkholderia cepacia complex</taxon>
    </lineage>
</organism>
<evidence type="ECO:0000313" key="2">
    <source>
        <dbReference type="Proteomes" id="UP000494322"/>
    </source>
</evidence>
<gene>
    <name evidence="1" type="ORF">BCO9919_03029</name>
</gene>
<sequence length="32" mass="3618">MVVKYLDQKIVAVKYRSGADSNQVCHGLLLLR</sequence>
<accession>A0A6J5J8R8</accession>
<name>A0A6J5J8R8_9BURK</name>
<evidence type="ECO:0000313" key="1">
    <source>
        <dbReference type="EMBL" id="CAB3967948.1"/>
    </source>
</evidence>
<dbReference type="AlphaFoldDB" id="A0A6J5J8R8"/>
<reference evidence="1 2" key="1">
    <citation type="submission" date="2020-04" db="EMBL/GenBank/DDBJ databases">
        <authorList>
            <person name="Depoorter E."/>
        </authorList>
    </citation>
    <scope>NUCLEOTIDE SEQUENCE [LARGE SCALE GENOMIC DNA]</scope>
    <source>
        <strain evidence="1 2">BCC0132</strain>
    </source>
</reference>
<dbReference type="Proteomes" id="UP000494322">
    <property type="component" value="Unassembled WGS sequence"/>
</dbReference>